<evidence type="ECO:0000313" key="3">
    <source>
        <dbReference type="Proteomes" id="UP000546162"/>
    </source>
</evidence>
<feature type="transmembrane region" description="Helical" evidence="1">
    <location>
        <begin position="54"/>
        <end position="75"/>
    </location>
</feature>
<gene>
    <name evidence="2" type="ORF">BJY16_005950</name>
</gene>
<keyword evidence="1" id="KW-0812">Transmembrane</keyword>
<organism evidence="2 3">
    <name type="scientific">Actinoplanes octamycinicus</name>
    <dbReference type="NCBI Taxonomy" id="135948"/>
    <lineage>
        <taxon>Bacteria</taxon>
        <taxon>Bacillati</taxon>
        <taxon>Actinomycetota</taxon>
        <taxon>Actinomycetes</taxon>
        <taxon>Micromonosporales</taxon>
        <taxon>Micromonosporaceae</taxon>
        <taxon>Actinoplanes</taxon>
    </lineage>
</organism>
<keyword evidence="1" id="KW-0472">Membrane</keyword>
<name>A0A7W7H1W8_9ACTN</name>
<evidence type="ECO:0000313" key="2">
    <source>
        <dbReference type="EMBL" id="MBB4742491.1"/>
    </source>
</evidence>
<sequence length="136" mass="14886">MTAVDTYALIMADADVGATYMYLILALWIFVMPFVMIGLGALSGGARTARTRIVGVVVSVLLMTWFVASLVIASWRGIDDRYFWSDVVGSSLCGLAWMLVPWLVTLLISGWRRRRAGRPGPVPDDAVPVVPDDKLP</sequence>
<dbReference type="Proteomes" id="UP000546162">
    <property type="component" value="Unassembled WGS sequence"/>
</dbReference>
<keyword evidence="2" id="KW-0808">Transferase</keyword>
<dbReference type="EMBL" id="JACHNB010000001">
    <property type="protein sequence ID" value="MBB4742491.1"/>
    <property type="molecule type" value="Genomic_DNA"/>
</dbReference>
<feature type="transmembrane region" description="Helical" evidence="1">
    <location>
        <begin position="87"/>
        <end position="108"/>
    </location>
</feature>
<dbReference type="GO" id="GO:0016740">
    <property type="term" value="F:transferase activity"/>
    <property type="evidence" value="ECO:0007669"/>
    <property type="project" value="UniProtKB-KW"/>
</dbReference>
<evidence type="ECO:0000256" key="1">
    <source>
        <dbReference type="SAM" id="Phobius"/>
    </source>
</evidence>
<proteinExistence type="predicted"/>
<comment type="caution">
    <text evidence="2">The sequence shown here is derived from an EMBL/GenBank/DDBJ whole genome shotgun (WGS) entry which is preliminary data.</text>
</comment>
<protein>
    <submittedName>
        <fullName evidence="2">4-amino-4-deoxy-L-arabinose transferase-like glycosyltransferase</fullName>
    </submittedName>
</protein>
<feature type="transmembrane region" description="Helical" evidence="1">
    <location>
        <begin position="20"/>
        <end position="42"/>
    </location>
</feature>
<reference evidence="2 3" key="1">
    <citation type="submission" date="2020-08" db="EMBL/GenBank/DDBJ databases">
        <title>Sequencing the genomes of 1000 actinobacteria strains.</title>
        <authorList>
            <person name="Klenk H.-P."/>
        </authorList>
    </citation>
    <scope>NUCLEOTIDE SEQUENCE [LARGE SCALE GENOMIC DNA]</scope>
    <source>
        <strain evidence="2 3">DSM 45809</strain>
    </source>
</reference>
<accession>A0A7W7H1W8</accession>
<dbReference type="RefSeq" id="WP_185042846.1">
    <property type="nucleotide sequence ID" value="NZ_BAABFG010000005.1"/>
</dbReference>
<keyword evidence="1" id="KW-1133">Transmembrane helix</keyword>
<keyword evidence="3" id="KW-1185">Reference proteome</keyword>
<dbReference type="AlphaFoldDB" id="A0A7W7H1W8"/>